<sequence>MTSLNPQFLLRTPRLRSAIKSTVSAVNTPLAKMRARRAFAAAPRPMKLEIGGLLPRDGWVITNVNATTRNYLDCTSTWPVEDAAASYIFSDNVIEHIPLAAGRAMLAEAHRVLQPGGVIRLVTPDIKKHVELYLAGSASTQTDVAKEYRDMGLVVEHSIDLIRIPIGSFGHHEGYVYDFDVLEQELKRAGFHSVVQCEMGESEHEALKGIDFRLAQEGAQIVVEATR</sequence>
<protein>
    <submittedName>
        <fullName evidence="2">Methyltransferase domain-containing protein</fullName>
    </submittedName>
</protein>
<feature type="domain" description="Methyltransferase type 11" evidence="1">
    <location>
        <begin position="73"/>
        <end position="119"/>
    </location>
</feature>
<name>A0A3N0DUN1_9ACTN</name>
<dbReference type="GO" id="GO:0008757">
    <property type="term" value="F:S-adenosylmethionine-dependent methyltransferase activity"/>
    <property type="evidence" value="ECO:0007669"/>
    <property type="project" value="InterPro"/>
</dbReference>
<dbReference type="AlphaFoldDB" id="A0A3N0DUN1"/>
<proteinExistence type="predicted"/>
<reference evidence="2 3" key="1">
    <citation type="submission" date="2018-11" db="EMBL/GenBank/DDBJ databases">
        <authorList>
            <person name="Li F."/>
        </authorList>
    </citation>
    <scope>NUCLEOTIDE SEQUENCE [LARGE SCALE GENOMIC DNA]</scope>
    <source>
        <strain evidence="2 3">KIS18-7</strain>
    </source>
</reference>
<evidence type="ECO:0000259" key="1">
    <source>
        <dbReference type="Pfam" id="PF08241"/>
    </source>
</evidence>
<keyword evidence="2" id="KW-0489">Methyltransferase</keyword>
<evidence type="ECO:0000313" key="2">
    <source>
        <dbReference type="EMBL" id="RNL79113.1"/>
    </source>
</evidence>
<dbReference type="Proteomes" id="UP000277094">
    <property type="component" value="Unassembled WGS sequence"/>
</dbReference>
<dbReference type="GO" id="GO:0032259">
    <property type="term" value="P:methylation"/>
    <property type="evidence" value="ECO:0007669"/>
    <property type="project" value="UniProtKB-KW"/>
</dbReference>
<dbReference type="Pfam" id="PF08241">
    <property type="entry name" value="Methyltransf_11"/>
    <property type="match status" value="1"/>
</dbReference>
<dbReference type="SUPFAM" id="SSF53335">
    <property type="entry name" value="S-adenosyl-L-methionine-dependent methyltransferases"/>
    <property type="match status" value="1"/>
</dbReference>
<dbReference type="EMBL" id="RJSG01000002">
    <property type="protein sequence ID" value="RNL79113.1"/>
    <property type="molecule type" value="Genomic_DNA"/>
</dbReference>
<organism evidence="2 3">
    <name type="scientific">Nocardioides marmorisolisilvae</name>
    <dbReference type="NCBI Taxonomy" id="1542737"/>
    <lineage>
        <taxon>Bacteria</taxon>
        <taxon>Bacillati</taxon>
        <taxon>Actinomycetota</taxon>
        <taxon>Actinomycetes</taxon>
        <taxon>Propionibacteriales</taxon>
        <taxon>Nocardioidaceae</taxon>
        <taxon>Nocardioides</taxon>
    </lineage>
</organism>
<keyword evidence="2" id="KW-0808">Transferase</keyword>
<dbReference type="Gene3D" id="3.40.50.150">
    <property type="entry name" value="Vaccinia Virus protein VP39"/>
    <property type="match status" value="1"/>
</dbReference>
<accession>A0A3N0DUN1</accession>
<gene>
    <name evidence="2" type="ORF">EFL95_08745</name>
</gene>
<comment type="caution">
    <text evidence="2">The sequence shown here is derived from an EMBL/GenBank/DDBJ whole genome shotgun (WGS) entry which is preliminary data.</text>
</comment>
<evidence type="ECO:0000313" key="3">
    <source>
        <dbReference type="Proteomes" id="UP000277094"/>
    </source>
</evidence>
<keyword evidence="3" id="KW-1185">Reference proteome</keyword>
<dbReference type="InterPro" id="IPR013216">
    <property type="entry name" value="Methyltransf_11"/>
</dbReference>
<dbReference type="InterPro" id="IPR029063">
    <property type="entry name" value="SAM-dependent_MTases_sf"/>
</dbReference>
<dbReference type="OrthoDB" id="9810247at2"/>